<feature type="region of interest" description="Disordered" evidence="6">
    <location>
        <begin position="525"/>
        <end position="558"/>
    </location>
</feature>
<dbReference type="GO" id="GO:0003677">
    <property type="term" value="F:DNA binding"/>
    <property type="evidence" value="ECO:0007669"/>
    <property type="project" value="InterPro"/>
</dbReference>
<dbReference type="GO" id="GO:0008270">
    <property type="term" value="F:zinc ion binding"/>
    <property type="evidence" value="ECO:0007669"/>
    <property type="project" value="InterPro"/>
</dbReference>
<dbReference type="SMART" id="SM00066">
    <property type="entry name" value="GAL4"/>
    <property type="match status" value="1"/>
</dbReference>
<dbReference type="CDD" id="cd12148">
    <property type="entry name" value="fungal_TF_MHR"/>
    <property type="match status" value="1"/>
</dbReference>
<sequence length="611" mass="66899">MPANRSQASTSAAPAKRISKACESCRVRRTRCSGDADGCSACRLAGLADCTYRSKARPSRQPRTHRPLPGVSNAAADELRTVGMRSIEEDLEARYREATGTSISLALPDVETHPALSLDSPMPAFLPLTNDEIDSLCDTFFRDILIFFGFLSPTRLNELIRRHRTLPATLTPDQLALLYAIFALGFFRQATYAQQPAAPKDGPVPFAPGANRLDIVFYRHGMALLEVPTTLTALQALVVLQLYAMSSTTVSATRHLISKMVYCAGELGLHSTAAASAYPPETHATSLSFYVLFTDTFYAGLTGEKPFLRIFDREIFTSVLRSEGIFTPAMVRLVCLEHDYLKDAHAHRTKLCDPTFVLGHEAHLFAFLRDFGTQTGDSTNMSSSFATTHYQFQRLLLRAPCASDPLLGHSSLPLLSRAAVTLIRHYQHIFETTRYINCAWPVLARVVAAGNVVLQSHWRGEMVRQETEDALSILMWLLGKLETRWTAATAARANFELIMRVLDLSPPDLPSPAYLDSTLSATPSSAPLLPATLPPPPPSANPPSLPNTSASFDTPHLPAPATSSAADYSIFFAGADTAFAADGPQQGEWQYMLNEMHELWGHPGYLQGTGQ</sequence>
<dbReference type="InterPro" id="IPR036864">
    <property type="entry name" value="Zn2-C6_fun-type_DNA-bd_sf"/>
</dbReference>
<protein>
    <submittedName>
        <fullName evidence="8">RHTO0S05e00562g1_1</fullName>
    </submittedName>
</protein>
<keyword evidence="5" id="KW-0539">Nucleus</keyword>
<dbReference type="InterPro" id="IPR007219">
    <property type="entry name" value="XnlR_reg_dom"/>
</dbReference>
<gene>
    <name evidence="8" type="ORF">RHTO0S_05e00562g</name>
</gene>
<dbReference type="PANTHER" id="PTHR47338">
    <property type="entry name" value="ZN(II)2CYS6 TRANSCRIPTION FACTOR (EUROFUNG)-RELATED"/>
    <property type="match status" value="1"/>
</dbReference>
<name>A0A061ART2_RHOTO</name>
<dbReference type="SUPFAM" id="SSF57701">
    <property type="entry name" value="Zn2/Cys6 DNA-binding domain"/>
    <property type="match status" value="1"/>
</dbReference>
<dbReference type="Pfam" id="PF04082">
    <property type="entry name" value="Fungal_trans"/>
    <property type="match status" value="1"/>
</dbReference>
<dbReference type="AlphaFoldDB" id="A0A061ART2"/>
<comment type="subcellular location">
    <subcellularLocation>
        <location evidence="1">Nucleus</location>
    </subcellularLocation>
</comment>
<feature type="domain" description="Zn(2)-C6 fungal-type" evidence="7">
    <location>
        <begin position="21"/>
        <end position="52"/>
    </location>
</feature>
<dbReference type="GO" id="GO:0005634">
    <property type="term" value="C:nucleus"/>
    <property type="evidence" value="ECO:0007669"/>
    <property type="project" value="UniProtKB-SubCell"/>
</dbReference>
<evidence type="ECO:0000313" key="8">
    <source>
        <dbReference type="EMBL" id="CDR40280.1"/>
    </source>
</evidence>
<dbReference type="Gene3D" id="4.10.240.10">
    <property type="entry name" value="Zn(2)-C6 fungal-type DNA-binding domain"/>
    <property type="match status" value="1"/>
</dbReference>
<reference evidence="8" key="1">
    <citation type="journal article" date="2014" name="Genome Announc.">
        <title>Draft genome sequence of Rhodosporidium toruloides CECT1137, an oleaginous yeast of biotechnological interest.</title>
        <authorList>
            <person name="Morin N."/>
            <person name="Calcas X."/>
            <person name="Devillers H."/>
            <person name="Durrens P."/>
            <person name="Sherman D.J."/>
            <person name="Nicaud J.-M."/>
            <person name="Neuveglise C."/>
        </authorList>
    </citation>
    <scope>NUCLEOTIDE SEQUENCE</scope>
    <source>
        <strain evidence="8">CECT1137</strain>
    </source>
</reference>
<dbReference type="GO" id="GO:0006351">
    <property type="term" value="P:DNA-templated transcription"/>
    <property type="evidence" value="ECO:0007669"/>
    <property type="project" value="InterPro"/>
</dbReference>
<feature type="compositionally biased region" description="Pro residues" evidence="6">
    <location>
        <begin position="532"/>
        <end position="545"/>
    </location>
</feature>
<dbReference type="InterPro" id="IPR001138">
    <property type="entry name" value="Zn2Cys6_DnaBD"/>
</dbReference>
<dbReference type="OrthoDB" id="2399539at2759"/>
<evidence type="ECO:0000259" key="7">
    <source>
        <dbReference type="PROSITE" id="PS50048"/>
    </source>
</evidence>
<proteinExistence type="predicted"/>
<keyword evidence="2" id="KW-0479">Metal-binding</keyword>
<dbReference type="EMBL" id="LK052940">
    <property type="protein sequence ID" value="CDR40280.1"/>
    <property type="molecule type" value="Genomic_DNA"/>
</dbReference>
<dbReference type="PANTHER" id="PTHR47338:SF5">
    <property type="entry name" value="ZN(II)2CYS6 TRANSCRIPTION FACTOR (EUROFUNG)"/>
    <property type="match status" value="1"/>
</dbReference>
<evidence type="ECO:0000256" key="3">
    <source>
        <dbReference type="ARBA" id="ARBA00023015"/>
    </source>
</evidence>
<dbReference type="CDD" id="cd00067">
    <property type="entry name" value="GAL4"/>
    <property type="match status" value="1"/>
</dbReference>
<dbReference type="InterPro" id="IPR050815">
    <property type="entry name" value="TF_fung"/>
</dbReference>
<dbReference type="PROSITE" id="PS00463">
    <property type="entry name" value="ZN2_CY6_FUNGAL_1"/>
    <property type="match status" value="1"/>
</dbReference>
<dbReference type="GO" id="GO:0000981">
    <property type="term" value="F:DNA-binding transcription factor activity, RNA polymerase II-specific"/>
    <property type="evidence" value="ECO:0007669"/>
    <property type="project" value="InterPro"/>
</dbReference>
<organism evidence="8">
    <name type="scientific">Rhodotorula toruloides</name>
    <name type="common">Yeast</name>
    <name type="synonym">Rhodosporidium toruloides</name>
    <dbReference type="NCBI Taxonomy" id="5286"/>
    <lineage>
        <taxon>Eukaryota</taxon>
        <taxon>Fungi</taxon>
        <taxon>Dikarya</taxon>
        <taxon>Basidiomycota</taxon>
        <taxon>Pucciniomycotina</taxon>
        <taxon>Microbotryomycetes</taxon>
        <taxon>Sporidiobolales</taxon>
        <taxon>Sporidiobolaceae</taxon>
        <taxon>Rhodotorula</taxon>
    </lineage>
</organism>
<evidence type="ECO:0000256" key="1">
    <source>
        <dbReference type="ARBA" id="ARBA00004123"/>
    </source>
</evidence>
<keyword evidence="4" id="KW-0804">Transcription</keyword>
<dbReference type="PROSITE" id="PS50048">
    <property type="entry name" value="ZN2_CY6_FUNGAL_2"/>
    <property type="match status" value="1"/>
</dbReference>
<evidence type="ECO:0000256" key="2">
    <source>
        <dbReference type="ARBA" id="ARBA00022723"/>
    </source>
</evidence>
<evidence type="ECO:0000256" key="5">
    <source>
        <dbReference type="ARBA" id="ARBA00023242"/>
    </source>
</evidence>
<evidence type="ECO:0000256" key="6">
    <source>
        <dbReference type="SAM" id="MobiDB-lite"/>
    </source>
</evidence>
<evidence type="ECO:0000256" key="4">
    <source>
        <dbReference type="ARBA" id="ARBA00023163"/>
    </source>
</evidence>
<keyword evidence="3" id="KW-0805">Transcription regulation</keyword>
<accession>A0A061ART2</accession>
<dbReference type="Pfam" id="PF00172">
    <property type="entry name" value="Zn_clus"/>
    <property type="match status" value="1"/>
</dbReference>